<gene>
    <name evidence="2" type="ORF">H6A32_14020</name>
</gene>
<keyword evidence="1" id="KW-0472">Membrane</keyword>
<keyword evidence="1" id="KW-1133">Transmembrane helix</keyword>
<dbReference type="EMBL" id="JACJKH010000032">
    <property type="protein sequence ID" value="MBM6745401.1"/>
    <property type="molecule type" value="Genomic_DNA"/>
</dbReference>
<accession>A0ABS2EK90</accession>
<comment type="caution">
    <text evidence="2">The sequence shown here is derived from an EMBL/GenBank/DDBJ whole genome shotgun (WGS) entry which is preliminary data.</text>
</comment>
<organism evidence="2 3">
    <name type="scientific">Drancourtella massiliensis</name>
    <dbReference type="NCBI Taxonomy" id="1632013"/>
    <lineage>
        <taxon>Bacteria</taxon>
        <taxon>Bacillati</taxon>
        <taxon>Bacillota</taxon>
        <taxon>Clostridia</taxon>
        <taxon>Eubacteriales</taxon>
        <taxon>Oscillospiraceae</taxon>
        <taxon>Drancourtella</taxon>
    </lineage>
</organism>
<reference evidence="2 3" key="1">
    <citation type="journal article" date="2021" name="Sci. Rep.">
        <title>The distribution of antibiotic resistance genes in chicken gut microbiota commensals.</title>
        <authorList>
            <person name="Juricova H."/>
            <person name="Matiasovicova J."/>
            <person name="Kubasova T."/>
            <person name="Cejkova D."/>
            <person name="Rychlik I."/>
        </authorList>
    </citation>
    <scope>NUCLEOTIDE SEQUENCE [LARGE SCALE GENOMIC DNA]</scope>
    <source>
        <strain evidence="2 3">An770</strain>
    </source>
</reference>
<feature type="transmembrane region" description="Helical" evidence="1">
    <location>
        <begin position="85"/>
        <end position="103"/>
    </location>
</feature>
<keyword evidence="3" id="KW-1185">Reference proteome</keyword>
<proteinExistence type="predicted"/>
<evidence type="ECO:0000256" key="1">
    <source>
        <dbReference type="SAM" id="Phobius"/>
    </source>
</evidence>
<evidence type="ECO:0000313" key="2">
    <source>
        <dbReference type="EMBL" id="MBM6745401.1"/>
    </source>
</evidence>
<feature type="transmembrane region" description="Helical" evidence="1">
    <location>
        <begin position="46"/>
        <end position="65"/>
    </location>
</feature>
<dbReference type="RefSeq" id="WP_204864651.1">
    <property type="nucleotide sequence ID" value="NZ_JACJKH010000032.1"/>
</dbReference>
<feature type="transmembrane region" description="Helical" evidence="1">
    <location>
        <begin position="12"/>
        <end position="34"/>
    </location>
</feature>
<evidence type="ECO:0000313" key="3">
    <source>
        <dbReference type="Proteomes" id="UP000775686"/>
    </source>
</evidence>
<name>A0ABS2EK90_9FIRM</name>
<keyword evidence="1" id="KW-0812">Transmembrane</keyword>
<protein>
    <submittedName>
        <fullName evidence="2">Uncharacterized protein</fullName>
    </submittedName>
</protein>
<dbReference type="Proteomes" id="UP000775686">
    <property type="component" value="Unassembled WGS sequence"/>
</dbReference>
<sequence>MLQRLISLLDSSIVLKINSGIGFVLFIIFIAYFFSKEGRDERGRKIIAIASLCAFVVLFIALNVLGGVLGSGWGANNVTRTMNCLQTAYTVVLLSADITILITRQAKI</sequence>